<dbReference type="InterPro" id="IPR001789">
    <property type="entry name" value="Sig_transdc_resp-reg_receiver"/>
</dbReference>
<keyword evidence="4" id="KW-0597">Phosphoprotein</keyword>
<dbReference type="PANTHER" id="PTHR48111:SF67">
    <property type="entry name" value="TRANSCRIPTIONAL REGULATORY PROTEIN TCTD"/>
    <property type="match status" value="1"/>
</dbReference>
<dbReference type="InterPro" id="IPR039420">
    <property type="entry name" value="WalR-like"/>
</dbReference>
<reference evidence="8 9" key="1">
    <citation type="journal article" date="2012" name="J. Bacteriol.">
        <title>Genome Sequence of n-Alkane-Degrading Hydrocarboniphaga effusa Strain AP103T (ATCC BAA-332T).</title>
        <authorList>
            <person name="Chang H.K."/>
            <person name="Zylstra G.J."/>
            <person name="Chae J.C."/>
        </authorList>
    </citation>
    <scope>NUCLEOTIDE SEQUENCE [LARGE SCALE GENOMIC DNA]</scope>
    <source>
        <strain evidence="8 9">AP103</strain>
    </source>
</reference>
<dbReference type="Gene3D" id="1.10.10.10">
    <property type="entry name" value="Winged helix-like DNA-binding domain superfamily/Winged helix DNA-binding domain"/>
    <property type="match status" value="1"/>
</dbReference>
<evidence type="ECO:0000256" key="3">
    <source>
        <dbReference type="ARBA" id="ARBA00023163"/>
    </source>
</evidence>
<organism evidence="8 9">
    <name type="scientific">Hydrocarboniphaga effusa AP103</name>
    <dbReference type="NCBI Taxonomy" id="1172194"/>
    <lineage>
        <taxon>Bacteria</taxon>
        <taxon>Pseudomonadati</taxon>
        <taxon>Pseudomonadota</taxon>
        <taxon>Gammaproteobacteria</taxon>
        <taxon>Nevskiales</taxon>
        <taxon>Nevskiaceae</taxon>
        <taxon>Hydrocarboniphaga</taxon>
    </lineage>
</organism>
<keyword evidence="1" id="KW-0805">Transcription regulation</keyword>
<dbReference type="SUPFAM" id="SSF52172">
    <property type="entry name" value="CheY-like"/>
    <property type="match status" value="1"/>
</dbReference>
<dbReference type="EMBL" id="AKGD01000002">
    <property type="protein sequence ID" value="EIT69558.1"/>
    <property type="molecule type" value="Genomic_DNA"/>
</dbReference>
<name>I8T762_9GAMM</name>
<dbReference type="InterPro" id="IPR001867">
    <property type="entry name" value="OmpR/PhoB-type_DNA-bd"/>
</dbReference>
<dbReference type="GO" id="GO:0000976">
    <property type="term" value="F:transcription cis-regulatory region binding"/>
    <property type="evidence" value="ECO:0007669"/>
    <property type="project" value="TreeGrafter"/>
</dbReference>
<dbReference type="AlphaFoldDB" id="I8T762"/>
<feature type="domain" description="Response regulatory" evidence="6">
    <location>
        <begin position="1"/>
        <end position="111"/>
    </location>
</feature>
<accession>I8T762</accession>
<keyword evidence="2 5" id="KW-0238">DNA-binding</keyword>
<evidence type="ECO:0000256" key="4">
    <source>
        <dbReference type="PROSITE-ProRule" id="PRU00169"/>
    </source>
</evidence>
<dbReference type="InterPro" id="IPR011006">
    <property type="entry name" value="CheY-like_superfamily"/>
</dbReference>
<comment type="caution">
    <text evidence="8">The sequence shown here is derived from an EMBL/GenBank/DDBJ whole genome shotgun (WGS) entry which is preliminary data.</text>
</comment>
<feature type="modified residue" description="4-aspartylphosphate" evidence="4">
    <location>
        <position position="46"/>
    </location>
</feature>
<dbReference type="SUPFAM" id="SSF46894">
    <property type="entry name" value="C-terminal effector domain of the bipartite response regulators"/>
    <property type="match status" value="1"/>
</dbReference>
<dbReference type="Pfam" id="PF00486">
    <property type="entry name" value="Trans_reg_C"/>
    <property type="match status" value="1"/>
</dbReference>
<evidence type="ECO:0000313" key="9">
    <source>
        <dbReference type="Proteomes" id="UP000003704"/>
    </source>
</evidence>
<dbReference type="PROSITE" id="PS51755">
    <property type="entry name" value="OMPR_PHOB"/>
    <property type="match status" value="1"/>
</dbReference>
<evidence type="ECO:0000259" key="6">
    <source>
        <dbReference type="PROSITE" id="PS50110"/>
    </source>
</evidence>
<sequence length="222" mass="24716">MEDAAELAGAIETRLRRDGHAVDWQRDGEGASAVLSYQRYDAIVLDIGLPKRDGSSVLTELRSRGDKTPVLMLTARSEIEDRVQALDIGADDYLPKPFDFREFDARVRALLRRRQDVAAGITRIGALVFDRASKRALLDGRNLELPNREYRLFEILIGRIGKVTSKETIAEHLFGFNDEAGPNAIELYIARLRKRLEGAPLSIVTVRGVGYIVEAAADPVNE</sequence>
<evidence type="ECO:0000256" key="5">
    <source>
        <dbReference type="PROSITE-ProRule" id="PRU01091"/>
    </source>
</evidence>
<keyword evidence="3" id="KW-0804">Transcription</keyword>
<dbReference type="InterPro" id="IPR036388">
    <property type="entry name" value="WH-like_DNA-bd_sf"/>
</dbReference>
<feature type="domain" description="OmpR/PhoB-type" evidence="7">
    <location>
        <begin position="119"/>
        <end position="215"/>
    </location>
</feature>
<dbReference type="SMART" id="SM00448">
    <property type="entry name" value="REC"/>
    <property type="match status" value="1"/>
</dbReference>
<dbReference type="Pfam" id="PF00072">
    <property type="entry name" value="Response_reg"/>
    <property type="match status" value="1"/>
</dbReference>
<dbReference type="InterPro" id="IPR016032">
    <property type="entry name" value="Sig_transdc_resp-reg_C-effctor"/>
</dbReference>
<dbReference type="STRING" id="1172194.WQQ_31400"/>
<evidence type="ECO:0000313" key="8">
    <source>
        <dbReference type="EMBL" id="EIT69558.1"/>
    </source>
</evidence>
<dbReference type="PANTHER" id="PTHR48111">
    <property type="entry name" value="REGULATOR OF RPOS"/>
    <property type="match status" value="1"/>
</dbReference>
<proteinExistence type="predicted"/>
<dbReference type="PATRIC" id="fig|1172194.4.peg.3043"/>
<dbReference type="Gene3D" id="3.40.50.2300">
    <property type="match status" value="1"/>
</dbReference>
<evidence type="ECO:0000256" key="2">
    <source>
        <dbReference type="ARBA" id="ARBA00023125"/>
    </source>
</evidence>
<dbReference type="Proteomes" id="UP000003704">
    <property type="component" value="Unassembled WGS sequence"/>
</dbReference>
<protein>
    <submittedName>
        <fullName evidence="8">Response regulator with CheY-like receiver domain and winged-helix DNA-binding domain protein</fullName>
    </submittedName>
</protein>
<dbReference type="GO" id="GO:0000156">
    <property type="term" value="F:phosphorelay response regulator activity"/>
    <property type="evidence" value="ECO:0007669"/>
    <property type="project" value="TreeGrafter"/>
</dbReference>
<evidence type="ECO:0000259" key="7">
    <source>
        <dbReference type="PROSITE" id="PS51755"/>
    </source>
</evidence>
<dbReference type="GO" id="GO:0032993">
    <property type="term" value="C:protein-DNA complex"/>
    <property type="evidence" value="ECO:0007669"/>
    <property type="project" value="TreeGrafter"/>
</dbReference>
<dbReference type="CDD" id="cd00383">
    <property type="entry name" value="trans_reg_C"/>
    <property type="match status" value="1"/>
</dbReference>
<dbReference type="SMART" id="SM00862">
    <property type="entry name" value="Trans_reg_C"/>
    <property type="match status" value="1"/>
</dbReference>
<feature type="DNA-binding region" description="OmpR/PhoB-type" evidence="5">
    <location>
        <begin position="119"/>
        <end position="215"/>
    </location>
</feature>
<evidence type="ECO:0000256" key="1">
    <source>
        <dbReference type="ARBA" id="ARBA00023015"/>
    </source>
</evidence>
<dbReference type="GO" id="GO:0006355">
    <property type="term" value="P:regulation of DNA-templated transcription"/>
    <property type="evidence" value="ECO:0007669"/>
    <property type="project" value="InterPro"/>
</dbReference>
<dbReference type="GO" id="GO:0005829">
    <property type="term" value="C:cytosol"/>
    <property type="evidence" value="ECO:0007669"/>
    <property type="project" value="TreeGrafter"/>
</dbReference>
<dbReference type="PROSITE" id="PS50110">
    <property type="entry name" value="RESPONSE_REGULATORY"/>
    <property type="match status" value="1"/>
</dbReference>
<keyword evidence="9" id="KW-1185">Reference proteome</keyword>
<gene>
    <name evidence="8" type="ORF">WQQ_31400</name>
</gene>
<dbReference type="Gene3D" id="6.10.250.690">
    <property type="match status" value="1"/>
</dbReference>